<dbReference type="Gene3D" id="1.20.930.20">
    <property type="entry name" value="Adaptor protein Cbl, N-terminal domain"/>
    <property type="match status" value="1"/>
</dbReference>
<evidence type="ECO:0000313" key="2">
    <source>
        <dbReference type="EMBL" id="KAK7046449.1"/>
    </source>
</evidence>
<reference evidence="2 3" key="1">
    <citation type="journal article" date="2024" name="J Genomics">
        <title>Draft genome sequencing and assembly of Favolaschia claudopus CIRM-BRFM 2984 isolated from oak limbs.</title>
        <authorList>
            <person name="Navarro D."/>
            <person name="Drula E."/>
            <person name="Chaduli D."/>
            <person name="Cazenave R."/>
            <person name="Ahrendt S."/>
            <person name="Wang J."/>
            <person name="Lipzen A."/>
            <person name="Daum C."/>
            <person name="Barry K."/>
            <person name="Grigoriev I.V."/>
            <person name="Favel A."/>
            <person name="Rosso M.N."/>
            <person name="Martin F."/>
        </authorList>
    </citation>
    <scope>NUCLEOTIDE SEQUENCE [LARGE SCALE GENOMIC DNA]</scope>
    <source>
        <strain evidence="2 3">CIRM-BRFM 2984</strain>
    </source>
</reference>
<sequence>MPVTRHVRREGRTSYNPLALPSLPSIPSFFSFSSSNKPDPQSSSAASIAPSTASSTTLTPSFSSFFSSSSTTTLNNHASSPPPPLPHPFSTSSSTTTTEAGHSTSTTPFFLRRSKTARRVDDFIQRGLDSSRLLQDICESMDLEAVQIVASSCVLLFDTVQTVRTNRTQTRMLLERVHQIVRALINLCGDARSRSVGLAPGMAMAIERLTETLAGLHTLLQTHASAPLFSRILKSAEMKDELAQCDDELGAALALFEVKTDLLTHVALGSAVKRAKERHEELVRALRAKGFGAGAGG</sequence>
<proteinExistence type="predicted"/>
<keyword evidence="3" id="KW-1185">Reference proteome</keyword>
<comment type="caution">
    <text evidence="2">The sequence shown here is derived from an EMBL/GenBank/DDBJ whole genome shotgun (WGS) entry which is preliminary data.</text>
</comment>
<dbReference type="EMBL" id="JAWWNJ010000010">
    <property type="protein sequence ID" value="KAK7046449.1"/>
    <property type="molecule type" value="Genomic_DNA"/>
</dbReference>
<dbReference type="InterPro" id="IPR059179">
    <property type="entry name" value="MLKL-like_MCAfunc"/>
</dbReference>
<dbReference type="Proteomes" id="UP001362999">
    <property type="component" value="Unassembled WGS sequence"/>
</dbReference>
<organism evidence="2 3">
    <name type="scientific">Favolaschia claudopus</name>
    <dbReference type="NCBI Taxonomy" id="2862362"/>
    <lineage>
        <taxon>Eukaryota</taxon>
        <taxon>Fungi</taxon>
        <taxon>Dikarya</taxon>
        <taxon>Basidiomycota</taxon>
        <taxon>Agaricomycotina</taxon>
        <taxon>Agaricomycetes</taxon>
        <taxon>Agaricomycetidae</taxon>
        <taxon>Agaricales</taxon>
        <taxon>Marasmiineae</taxon>
        <taxon>Mycenaceae</taxon>
        <taxon>Favolaschia</taxon>
    </lineage>
</organism>
<dbReference type="CDD" id="cd21037">
    <property type="entry name" value="MLKL_NTD"/>
    <property type="match status" value="1"/>
</dbReference>
<gene>
    <name evidence="2" type="ORF">R3P38DRAFT_3257805</name>
</gene>
<dbReference type="InterPro" id="IPR036537">
    <property type="entry name" value="Adaptor_Cbl_N_dom_sf"/>
</dbReference>
<feature type="region of interest" description="Disordered" evidence="1">
    <location>
        <begin position="32"/>
        <end position="54"/>
    </location>
</feature>
<dbReference type="AlphaFoldDB" id="A0AAW0D402"/>
<dbReference type="GO" id="GO:0007166">
    <property type="term" value="P:cell surface receptor signaling pathway"/>
    <property type="evidence" value="ECO:0007669"/>
    <property type="project" value="InterPro"/>
</dbReference>
<name>A0AAW0D402_9AGAR</name>
<evidence type="ECO:0000256" key="1">
    <source>
        <dbReference type="SAM" id="MobiDB-lite"/>
    </source>
</evidence>
<feature type="compositionally biased region" description="Low complexity" evidence="1">
    <location>
        <begin position="88"/>
        <end position="108"/>
    </location>
</feature>
<protein>
    <submittedName>
        <fullName evidence="2">Uncharacterized protein</fullName>
    </submittedName>
</protein>
<evidence type="ECO:0000313" key="3">
    <source>
        <dbReference type="Proteomes" id="UP001362999"/>
    </source>
</evidence>
<accession>A0AAW0D402</accession>
<feature type="region of interest" description="Disordered" evidence="1">
    <location>
        <begin position="73"/>
        <end position="109"/>
    </location>
</feature>